<dbReference type="GO" id="GO:0005506">
    <property type="term" value="F:iron ion binding"/>
    <property type="evidence" value="ECO:0007669"/>
    <property type="project" value="InterPro"/>
</dbReference>
<dbReference type="EMBL" id="JARJLG010000012">
    <property type="protein sequence ID" value="KAJ7776607.1"/>
    <property type="molecule type" value="Genomic_DNA"/>
</dbReference>
<dbReference type="AlphaFoldDB" id="A0AAD7K207"/>
<sequence>MRLRTCPGRGLLLVYPFGGPSLALDRWFPLRWRFHDYHSGFSLFAHYRSTIVSSLVVWDGQPFYWLSDADAMKIVCTSKSIFQKDLDVVRCVINKNNLNAQIQQYEGFLNFYGTNIISTEGGEWRSHRAVARPAFNDVCGSAFRRPRVYSNLLGQQCSRLGRDEAYCR</sequence>
<accession>A0AAD7K207</accession>
<dbReference type="SUPFAM" id="SSF48264">
    <property type="entry name" value="Cytochrome P450"/>
    <property type="match status" value="1"/>
</dbReference>
<proteinExistence type="predicted"/>
<comment type="caution">
    <text evidence="1">The sequence shown here is derived from an EMBL/GenBank/DDBJ whole genome shotgun (WGS) entry which is preliminary data.</text>
</comment>
<dbReference type="GO" id="GO:0004497">
    <property type="term" value="F:monooxygenase activity"/>
    <property type="evidence" value="ECO:0007669"/>
    <property type="project" value="InterPro"/>
</dbReference>
<protein>
    <recommendedName>
        <fullName evidence="3">Cytochrome P450</fullName>
    </recommendedName>
</protein>
<dbReference type="GO" id="GO:0020037">
    <property type="term" value="F:heme binding"/>
    <property type="evidence" value="ECO:0007669"/>
    <property type="project" value="InterPro"/>
</dbReference>
<evidence type="ECO:0008006" key="3">
    <source>
        <dbReference type="Google" id="ProtNLM"/>
    </source>
</evidence>
<organism evidence="1 2">
    <name type="scientific">Mycena maculata</name>
    <dbReference type="NCBI Taxonomy" id="230809"/>
    <lineage>
        <taxon>Eukaryota</taxon>
        <taxon>Fungi</taxon>
        <taxon>Dikarya</taxon>
        <taxon>Basidiomycota</taxon>
        <taxon>Agaricomycotina</taxon>
        <taxon>Agaricomycetes</taxon>
        <taxon>Agaricomycetidae</taxon>
        <taxon>Agaricales</taxon>
        <taxon>Marasmiineae</taxon>
        <taxon>Mycenaceae</taxon>
        <taxon>Mycena</taxon>
    </lineage>
</organism>
<evidence type="ECO:0000313" key="1">
    <source>
        <dbReference type="EMBL" id="KAJ7776607.1"/>
    </source>
</evidence>
<dbReference type="Gene3D" id="1.10.630.10">
    <property type="entry name" value="Cytochrome P450"/>
    <property type="match status" value="1"/>
</dbReference>
<name>A0AAD7K207_9AGAR</name>
<reference evidence="1" key="1">
    <citation type="submission" date="2023-03" db="EMBL/GenBank/DDBJ databases">
        <title>Massive genome expansion in bonnet fungi (Mycena s.s.) driven by repeated elements and novel gene families across ecological guilds.</title>
        <authorList>
            <consortium name="Lawrence Berkeley National Laboratory"/>
            <person name="Harder C.B."/>
            <person name="Miyauchi S."/>
            <person name="Viragh M."/>
            <person name="Kuo A."/>
            <person name="Thoen E."/>
            <person name="Andreopoulos B."/>
            <person name="Lu D."/>
            <person name="Skrede I."/>
            <person name="Drula E."/>
            <person name="Henrissat B."/>
            <person name="Morin E."/>
            <person name="Kohler A."/>
            <person name="Barry K."/>
            <person name="LaButti K."/>
            <person name="Morin E."/>
            <person name="Salamov A."/>
            <person name="Lipzen A."/>
            <person name="Mereny Z."/>
            <person name="Hegedus B."/>
            <person name="Baldrian P."/>
            <person name="Stursova M."/>
            <person name="Weitz H."/>
            <person name="Taylor A."/>
            <person name="Grigoriev I.V."/>
            <person name="Nagy L.G."/>
            <person name="Martin F."/>
            <person name="Kauserud H."/>
        </authorList>
    </citation>
    <scope>NUCLEOTIDE SEQUENCE</scope>
    <source>
        <strain evidence="1">CBHHK188m</strain>
    </source>
</reference>
<dbReference type="Proteomes" id="UP001215280">
    <property type="component" value="Unassembled WGS sequence"/>
</dbReference>
<keyword evidence="2" id="KW-1185">Reference proteome</keyword>
<dbReference type="GO" id="GO:0016705">
    <property type="term" value="F:oxidoreductase activity, acting on paired donors, with incorporation or reduction of molecular oxygen"/>
    <property type="evidence" value="ECO:0007669"/>
    <property type="project" value="InterPro"/>
</dbReference>
<gene>
    <name evidence="1" type="ORF">DFH07DRAFT_731882</name>
</gene>
<evidence type="ECO:0000313" key="2">
    <source>
        <dbReference type="Proteomes" id="UP001215280"/>
    </source>
</evidence>
<dbReference type="InterPro" id="IPR036396">
    <property type="entry name" value="Cyt_P450_sf"/>
</dbReference>